<sequence length="56" mass="6357">MLARLHALMHGLTTMSSQDQYITYTPIIDAELKEHTIYLWCVIIKASDRAARGVLP</sequence>
<dbReference type="AlphaFoldDB" id="M2P9C4"/>
<protein>
    <submittedName>
        <fullName evidence="1">Uncharacterized protein</fullName>
    </submittedName>
</protein>
<evidence type="ECO:0000313" key="1">
    <source>
        <dbReference type="EMBL" id="EMD32024.1"/>
    </source>
</evidence>
<organism evidence="1 2">
    <name type="scientific">Ceriporiopsis subvermispora (strain B)</name>
    <name type="common">White-rot fungus</name>
    <name type="synonym">Gelatoporia subvermispora</name>
    <dbReference type="NCBI Taxonomy" id="914234"/>
    <lineage>
        <taxon>Eukaryota</taxon>
        <taxon>Fungi</taxon>
        <taxon>Dikarya</taxon>
        <taxon>Basidiomycota</taxon>
        <taxon>Agaricomycotina</taxon>
        <taxon>Agaricomycetes</taxon>
        <taxon>Polyporales</taxon>
        <taxon>Gelatoporiaceae</taxon>
        <taxon>Gelatoporia</taxon>
    </lineage>
</organism>
<reference evidence="1 2" key="1">
    <citation type="journal article" date="2012" name="Proc. Natl. Acad. Sci. U.S.A.">
        <title>Comparative genomics of Ceriporiopsis subvermispora and Phanerochaete chrysosporium provide insight into selective ligninolysis.</title>
        <authorList>
            <person name="Fernandez-Fueyo E."/>
            <person name="Ruiz-Duenas F.J."/>
            <person name="Ferreira P."/>
            <person name="Floudas D."/>
            <person name="Hibbett D.S."/>
            <person name="Canessa P."/>
            <person name="Larrondo L.F."/>
            <person name="James T.Y."/>
            <person name="Seelenfreund D."/>
            <person name="Lobos S."/>
            <person name="Polanco R."/>
            <person name="Tello M."/>
            <person name="Honda Y."/>
            <person name="Watanabe T."/>
            <person name="Watanabe T."/>
            <person name="Ryu J.S."/>
            <person name="Kubicek C.P."/>
            <person name="Schmoll M."/>
            <person name="Gaskell J."/>
            <person name="Hammel K.E."/>
            <person name="St John F.J."/>
            <person name="Vanden Wymelenberg A."/>
            <person name="Sabat G."/>
            <person name="Splinter BonDurant S."/>
            <person name="Syed K."/>
            <person name="Yadav J.S."/>
            <person name="Doddapaneni H."/>
            <person name="Subramanian V."/>
            <person name="Lavin J.L."/>
            <person name="Oguiza J.A."/>
            <person name="Perez G."/>
            <person name="Pisabarro A.G."/>
            <person name="Ramirez L."/>
            <person name="Santoyo F."/>
            <person name="Master E."/>
            <person name="Coutinho P.M."/>
            <person name="Henrissat B."/>
            <person name="Lombard V."/>
            <person name="Magnuson J.K."/>
            <person name="Kuees U."/>
            <person name="Hori C."/>
            <person name="Igarashi K."/>
            <person name="Samejima M."/>
            <person name="Held B.W."/>
            <person name="Barry K.W."/>
            <person name="LaButti K.M."/>
            <person name="Lapidus A."/>
            <person name="Lindquist E.A."/>
            <person name="Lucas S.M."/>
            <person name="Riley R."/>
            <person name="Salamov A.A."/>
            <person name="Hoffmeister D."/>
            <person name="Schwenk D."/>
            <person name="Hadar Y."/>
            <person name="Yarden O."/>
            <person name="de Vries R.P."/>
            <person name="Wiebenga A."/>
            <person name="Stenlid J."/>
            <person name="Eastwood D."/>
            <person name="Grigoriev I.V."/>
            <person name="Berka R.M."/>
            <person name="Blanchette R.A."/>
            <person name="Kersten P."/>
            <person name="Martinez A.T."/>
            <person name="Vicuna R."/>
            <person name="Cullen D."/>
        </authorList>
    </citation>
    <scope>NUCLEOTIDE SEQUENCE [LARGE SCALE GENOMIC DNA]</scope>
    <source>
        <strain evidence="1 2">B</strain>
    </source>
</reference>
<proteinExistence type="predicted"/>
<keyword evidence="2" id="KW-1185">Reference proteome</keyword>
<evidence type="ECO:0000313" key="2">
    <source>
        <dbReference type="Proteomes" id="UP000016930"/>
    </source>
</evidence>
<gene>
    <name evidence="1" type="ORF">CERSUDRAFT_99728</name>
</gene>
<accession>M2P9C4</accession>
<dbReference type="HOGENOM" id="CLU_3014013_0_0_1"/>
<dbReference type="EMBL" id="KB445813">
    <property type="protein sequence ID" value="EMD32024.1"/>
    <property type="molecule type" value="Genomic_DNA"/>
</dbReference>
<dbReference type="Proteomes" id="UP000016930">
    <property type="component" value="Unassembled WGS sequence"/>
</dbReference>
<name>M2P9C4_CERS8</name>